<accession>A0ACB7TJ25</accession>
<dbReference type="EMBL" id="CM023481">
    <property type="protein sequence ID" value="KAH6946226.1"/>
    <property type="molecule type" value="Genomic_DNA"/>
</dbReference>
<evidence type="ECO:0000313" key="2">
    <source>
        <dbReference type="Proteomes" id="UP000821845"/>
    </source>
</evidence>
<name>A0ACB7TJ25_HYAAI</name>
<comment type="caution">
    <text evidence="1">The sequence shown here is derived from an EMBL/GenBank/DDBJ whole genome shotgun (WGS) entry which is preliminary data.</text>
</comment>
<organism evidence="1 2">
    <name type="scientific">Hyalomma asiaticum</name>
    <name type="common">Tick</name>
    <dbReference type="NCBI Taxonomy" id="266040"/>
    <lineage>
        <taxon>Eukaryota</taxon>
        <taxon>Metazoa</taxon>
        <taxon>Ecdysozoa</taxon>
        <taxon>Arthropoda</taxon>
        <taxon>Chelicerata</taxon>
        <taxon>Arachnida</taxon>
        <taxon>Acari</taxon>
        <taxon>Parasitiformes</taxon>
        <taxon>Ixodida</taxon>
        <taxon>Ixodoidea</taxon>
        <taxon>Ixodidae</taxon>
        <taxon>Hyalomminae</taxon>
        <taxon>Hyalomma</taxon>
    </lineage>
</organism>
<reference evidence="1" key="1">
    <citation type="submission" date="2020-05" db="EMBL/GenBank/DDBJ databases">
        <title>Large-scale comparative analyses of tick genomes elucidate their genetic diversity and vector capacities.</title>
        <authorList>
            <person name="Jia N."/>
            <person name="Wang J."/>
            <person name="Shi W."/>
            <person name="Du L."/>
            <person name="Sun Y."/>
            <person name="Zhan W."/>
            <person name="Jiang J."/>
            <person name="Wang Q."/>
            <person name="Zhang B."/>
            <person name="Ji P."/>
            <person name="Sakyi L.B."/>
            <person name="Cui X."/>
            <person name="Yuan T."/>
            <person name="Jiang B."/>
            <person name="Yang W."/>
            <person name="Lam T.T.-Y."/>
            <person name="Chang Q."/>
            <person name="Ding S."/>
            <person name="Wang X."/>
            <person name="Zhu J."/>
            <person name="Ruan X."/>
            <person name="Zhao L."/>
            <person name="Wei J."/>
            <person name="Que T."/>
            <person name="Du C."/>
            <person name="Cheng J."/>
            <person name="Dai P."/>
            <person name="Han X."/>
            <person name="Huang E."/>
            <person name="Gao Y."/>
            <person name="Liu J."/>
            <person name="Shao H."/>
            <person name="Ye R."/>
            <person name="Li L."/>
            <person name="Wei W."/>
            <person name="Wang X."/>
            <person name="Wang C."/>
            <person name="Yang T."/>
            <person name="Huo Q."/>
            <person name="Li W."/>
            <person name="Guo W."/>
            <person name="Chen H."/>
            <person name="Zhou L."/>
            <person name="Ni X."/>
            <person name="Tian J."/>
            <person name="Zhou Y."/>
            <person name="Sheng Y."/>
            <person name="Liu T."/>
            <person name="Pan Y."/>
            <person name="Xia L."/>
            <person name="Li J."/>
            <person name="Zhao F."/>
            <person name="Cao W."/>
        </authorList>
    </citation>
    <scope>NUCLEOTIDE SEQUENCE</scope>
    <source>
        <strain evidence="1">Hyas-2018</strain>
    </source>
</reference>
<dbReference type="Proteomes" id="UP000821845">
    <property type="component" value="Chromosome 1"/>
</dbReference>
<proteinExistence type="predicted"/>
<protein>
    <submittedName>
        <fullName evidence="1">Uncharacterized protein</fullName>
    </submittedName>
</protein>
<gene>
    <name evidence="1" type="ORF">HPB50_012314</name>
</gene>
<sequence length="139" mass="15450">MQDPWPRQVSGTSGRQGKRRHENDAEEWPRCSIKPNYVTQLAVAVHKNEEDVTKAVFWGAAATPKAASRTLLVRGPMERDGHQQRQQGRRRRQEPSVQQCASGVSDEGGDHGTNVVPQLNELHAALMDGMEHNNAGFSE</sequence>
<keyword evidence="2" id="KW-1185">Reference proteome</keyword>
<evidence type="ECO:0000313" key="1">
    <source>
        <dbReference type="EMBL" id="KAH6946226.1"/>
    </source>
</evidence>